<dbReference type="InterPro" id="IPR001584">
    <property type="entry name" value="Integrase_cat-core"/>
</dbReference>
<dbReference type="Gene3D" id="3.30.420.10">
    <property type="entry name" value="Ribonuclease H-like superfamily/Ribonuclease H"/>
    <property type="match status" value="1"/>
</dbReference>
<evidence type="ECO:0000313" key="3">
    <source>
        <dbReference type="Proteomes" id="UP000230903"/>
    </source>
</evidence>
<evidence type="ECO:0000259" key="1">
    <source>
        <dbReference type="PROSITE" id="PS50994"/>
    </source>
</evidence>
<reference evidence="3" key="1">
    <citation type="submission" date="2017-09" db="EMBL/GenBank/DDBJ databases">
        <title>Depth-based differentiation of microbial function through sediment-hosted aquifers and enrichment of novel symbionts in the deep terrestrial subsurface.</title>
        <authorList>
            <person name="Probst A.J."/>
            <person name="Ladd B."/>
            <person name="Jarett J.K."/>
            <person name="Geller-Mcgrath D.E."/>
            <person name="Sieber C.M.K."/>
            <person name="Emerson J.B."/>
            <person name="Anantharaman K."/>
            <person name="Thomas B.C."/>
            <person name="Malmstrom R."/>
            <person name="Stieglmeier M."/>
            <person name="Klingl A."/>
            <person name="Woyke T."/>
            <person name="Ryan C.M."/>
            <person name="Banfield J.F."/>
        </authorList>
    </citation>
    <scope>NUCLEOTIDE SEQUENCE [LARGE SCALE GENOMIC DNA]</scope>
</reference>
<organism evidence="2 3">
    <name type="scientific">Candidatus Harrisonbacteria bacterium CG10_big_fil_rev_8_21_14_0_10_45_28</name>
    <dbReference type="NCBI Taxonomy" id="1974586"/>
    <lineage>
        <taxon>Bacteria</taxon>
        <taxon>Candidatus Harrisoniibacteriota</taxon>
    </lineage>
</organism>
<dbReference type="InterPro" id="IPR012337">
    <property type="entry name" value="RNaseH-like_sf"/>
</dbReference>
<dbReference type="AlphaFoldDB" id="A0A2H0UNH6"/>
<dbReference type="PROSITE" id="PS50994">
    <property type="entry name" value="INTEGRASE"/>
    <property type="match status" value="1"/>
</dbReference>
<name>A0A2H0UNH6_9BACT</name>
<proteinExistence type="predicted"/>
<dbReference type="InterPro" id="IPR036397">
    <property type="entry name" value="RNaseH_sf"/>
</dbReference>
<protein>
    <submittedName>
        <fullName evidence="2">Transposase</fullName>
    </submittedName>
</protein>
<dbReference type="GO" id="GO:0003676">
    <property type="term" value="F:nucleic acid binding"/>
    <property type="evidence" value="ECO:0007669"/>
    <property type="project" value="InterPro"/>
</dbReference>
<comment type="caution">
    <text evidence="2">The sequence shown here is derived from an EMBL/GenBank/DDBJ whole genome shotgun (WGS) entry which is preliminary data.</text>
</comment>
<sequence length="344" mass="39123">FKRVYAKDISVQEARGRPRIYTPDVISALKDVWGASNRLCGELLFPIIREYTEVLRRDGMWANSDEATSKLLAMSLGTMKIKLGNFTKIQKKGRGFSTTSPSHLKHIIPVFSGPWDKELPGSEQIDTVAHCGSSLLGSFAYTLNIVDIPTLWNRAWAQWNKGQEATVGSLAAIEDQSPFPYIKLHPDSGAEFINWHCKAYCDTKGISMTRSRPNHSNDNAYIEERNGHIIRKYIGYIRLDCEKAVVALNNVYAVLCPYLNHFIPSRKCIEKVKIGSKYVKKYEKVPKTPYQRVLENEHISDEAKETLREEHAALNPLVMKKEIDRLRAVLYDVQKKHGNSSNKI</sequence>
<dbReference type="SUPFAM" id="SSF53098">
    <property type="entry name" value="Ribonuclease H-like"/>
    <property type="match status" value="1"/>
</dbReference>
<dbReference type="GO" id="GO:0015074">
    <property type="term" value="P:DNA integration"/>
    <property type="evidence" value="ECO:0007669"/>
    <property type="project" value="InterPro"/>
</dbReference>
<accession>A0A2H0UNH6</accession>
<dbReference type="Proteomes" id="UP000230903">
    <property type="component" value="Unassembled WGS sequence"/>
</dbReference>
<feature type="non-terminal residue" evidence="2">
    <location>
        <position position="1"/>
    </location>
</feature>
<feature type="domain" description="Integrase catalytic" evidence="1">
    <location>
        <begin position="116"/>
        <end position="297"/>
    </location>
</feature>
<evidence type="ECO:0000313" key="2">
    <source>
        <dbReference type="EMBL" id="PIR87972.1"/>
    </source>
</evidence>
<gene>
    <name evidence="2" type="ORF">COU10_01675</name>
</gene>
<dbReference type="EMBL" id="PFBC01000028">
    <property type="protein sequence ID" value="PIR87972.1"/>
    <property type="molecule type" value="Genomic_DNA"/>
</dbReference>